<dbReference type="PANTHER" id="PTHR47505">
    <property type="entry name" value="DNA UTILIZATION PROTEIN YHGH"/>
    <property type="match status" value="1"/>
</dbReference>
<dbReference type="AlphaFoldDB" id="A0A1G5NSK6"/>
<dbReference type="Proteomes" id="UP000183046">
    <property type="component" value="Unassembled WGS sequence"/>
</dbReference>
<gene>
    <name evidence="4" type="ORF">SAMN05216279_10788</name>
</gene>
<dbReference type="Pfam" id="PF00156">
    <property type="entry name" value="Pribosyltran"/>
    <property type="match status" value="1"/>
</dbReference>
<comment type="similarity">
    <text evidence="1">Belongs to the ComF/GntX family.</text>
</comment>
<comment type="caution">
    <text evidence="4">The sequence shown here is derived from an EMBL/GenBank/DDBJ whole genome shotgun (WGS) entry which is preliminary data.</text>
</comment>
<dbReference type="EMBL" id="FMWB01000007">
    <property type="protein sequence ID" value="SCZ39711.1"/>
    <property type="molecule type" value="Genomic_DNA"/>
</dbReference>
<dbReference type="Gene3D" id="3.40.50.2020">
    <property type="match status" value="1"/>
</dbReference>
<proteinExistence type="inferred from homology"/>
<dbReference type="PANTHER" id="PTHR47505:SF1">
    <property type="entry name" value="DNA UTILIZATION PROTEIN YHGH"/>
    <property type="match status" value="1"/>
</dbReference>
<feature type="domain" description="Phosphoribosyltransferase" evidence="2">
    <location>
        <begin position="184"/>
        <end position="240"/>
    </location>
</feature>
<dbReference type="STRING" id="237610.BJP27_15980"/>
<sequence length="245" mass="26734">MTPPLSQALKRHWQRLRPGTSCALCAAWLPAGLPLCEGCDSELPWLGPHCQGCALPLPVDGLFCGGCLAKPPAFDQVLAPWRYAFPVDTLINRFKHRDHGSLGRLAGALLARHLQHLFDEGQPRPECLLPVPLSPLRLRQRGFNQAALLAGWLGKSLKLPVDGGLLQRVQEQHSQQGLSASERRRNLRQAFALVQDAGLEGRHLALVDDVLTTGATADSLARLLKRAGARRVDVYCLARTPPPGE</sequence>
<protein>
    <submittedName>
        <fullName evidence="4">ComF family protein</fullName>
    </submittedName>
</protein>
<dbReference type="InterPro" id="IPR051910">
    <property type="entry name" value="ComF/GntX_DNA_util-trans"/>
</dbReference>
<evidence type="ECO:0000313" key="5">
    <source>
        <dbReference type="Proteomes" id="UP000183046"/>
    </source>
</evidence>
<evidence type="ECO:0000259" key="2">
    <source>
        <dbReference type="Pfam" id="PF00156"/>
    </source>
</evidence>
<evidence type="ECO:0000313" key="4">
    <source>
        <dbReference type="EMBL" id="SCZ39711.1"/>
    </source>
</evidence>
<dbReference type="CDD" id="cd06223">
    <property type="entry name" value="PRTases_typeI"/>
    <property type="match status" value="1"/>
</dbReference>
<organism evidence="4 5">
    <name type="scientific">Pseudomonas oryzihabitans</name>
    <dbReference type="NCBI Taxonomy" id="47885"/>
    <lineage>
        <taxon>Bacteria</taxon>
        <taxon>Pseudomonadati</taxon>
        <taxon>Pseudomonadota</taxon>
        <taxon>Gammaproteobacteria</taxon>
        <taxon>Pseudomonadales</taxon>
        <taxon>Pseudomonadaceae</taxon>
        <taxon>Pseudomonas</taxon>
    </lineage>
</organism>
<dbReference type="InterPro" id="IPR029057">
    <property type="entry name" value="PRTase-like"/>
</dbReference>
<dbReference type="RefSeq" id="WP_255211803.1">
    <property type="nucleotide sequence ID" value="NZ_FMWB01000007.1"/>
</dbReference>
<accession>A0A1G5NSK6</accession>
<dbReference type="SUPFAM" id="SSF53271">
    <property type="entry name" value="PRTase-like"/>
    <property type="match status" value="1"/>
</dbReference>
<dbReference type="InterPro" id="IPR000836">
    <property type="entry name" value="PRTase_dom"/>
</dbReference>
<reference evidence="5" key="1">
    <citation type="submission" date="2016-10" db="EMBL/GenBank/DDBJ databases">
        <authorList>
            <person name="de Groot N.N."/>
        </authorList>
    </citation>
    <scope>NUCLEOTIDE SEQUENCE [LARGE SCALE GENOMIC DNA]</scope>
    <source>
        <strain evidence="5">DSM 15758</strain>
    </source>
</reference>
<name>A0A1G5NSK6_9PSED</name>
<evidence type="ECO:0000259" key="3">
    <source>
        <dbReference type="Pfam" id="PF18912"/>
    </source>
</evidence>
<evidence type="ECO:0000256" key="1">
    <source>
        <dbReference type="ARBA" id="ARBA00008007"/>
    </source>
</evidence>
<dbReference type="Pfam" id="PF18912">
    <property type="entry name" value="DZR_2"/>
    <property type="match status" value="1"/>
</dbReference>
<feature type="domain" description="Double zinc ribbon" evidence="3">
    <location>
        <begin position="21"/>
        <end position="68"/>
    </location>
</feature>
<dbReference type="InterPro" id="IPR044005">
    <property type="entry name" value="DZR_2"/>
</dbReference>